<dbReference type="Pfam" id="PF13742">
    <property type="entry name" value="tRNA_anti_2"/>
    <property type="match status" value="1"/>
</dbReference>
<protein>
    <recommendedName>
        <fullName evidence="5">Exodeoxyribonuclease 7 large subunit</fullName>
        <ecNumber evidence="5">3.1.11.6</ecNumber>
    </recommendedName>
    <alternativeName>
        <fullName evidence="5">Exodeoxyribonuclease VII large subunit</fullName>
        <shortName evidence="5">Exonuclease VII large subunit</shortName>
    </alternativeName>
</protein>
<dbReference type="GO" id="GO:0009318">
    <property type="term" value="C:exodeoxyribonuclease VII complex"/>
    <property type="evidence" value="ECO:0007669"/>
    <property type="project" value="UniProtKB-UniRule"/>
</dbReference>
<keyword evidence="2 5" id="KW-0540">Nuclease</keyword>
<evidence type="ECO:0000256" key="4">
    <source>
        <dbReference type="ARBA" id="ARBA00022839"/>
    </source>
</evidence>
<evidence type="ECO:0000313" key="9">
    <source>
        <dbReference type="EMBL" id="EEZ62069.1"/>
    </source>
</evidence>
<evidence type="ECO:0000259" key="7">
    <source>
        <dbReference type="Pfam" id="PF02601"/>
    </source>
</evidence>
<reference evidence="9" key="1">
    <citation type="submission" date="2009-10" db="EMBL/GenBank/DDBJ databases">
        <authorList>
            <person name="Weinstock G."/>
            <person name="Sodergren E."/>
            <person name="Clifton S."/>
            <person name="Fulton L."/>
            <person name="Fulton B."/>
            <person name="Courtney L."/>
            <person name="Fronick C."/>
            <person name="Harrison M."/>
            <person name="Strong C."/>
            <person name="Farmer C."/>
            <person name="Delahaunty K."/>
            <person name="Markovic C."/>
            <person name="Hall O."/>
            <person name="Minx P."/>
            <person name="Tomlinson C."/>
            <person name="Mitreva M."/>
            <person name="Nelson J."/>
            <person name="Hou S."/>
            <person name="Wollam A."/>
            <person name="Pepin K.H."/>
            <person name="Johnson M."/>
            <person name="Bhonagiri V."/>
            <person name="Nash W.E."/>
            <person name="Warren W."/>
            <person name="Chinwalla A."/>
            <person name="Mardis E.R."/>
            <person name="Wilson R.K."/>
        </authorList>
    </citation>
    <scope>NUCLEOTIDE SEQUENCE [LARGE SCALE GENOMIC DNA]</scope>
    <source>
        <strain evidence="9">ATCC 700122</strain>
    </source>
</reference>
<gene>
    <name evidence="5 9" type="primary">xseA</name>
    <name evidence="9" type="ORF">HMPREF0762_00161</name>
</gene>
<evidence type="ECO:0000256" key="5">
    <source>
        <dbReference type="HAMAP-Rule" id="MF_00378"/>
    </source>
</evidence>
<dbReference type="GO" id="GO:0006308">
    <property type="term" value="P:DNA catabolic process"/>
    <property type="evidence" value="ECO:0007669"/>
    <property type="project" value="UniProtKB-UniRule"/>
</dbReference>
<name>D0WED1_SLAES</name>
<evidence type="ECO:0000313" key="10">
    <source>
        <dbReference type="Proteomes" id="UP000006001"/>
    </source>
</evidence>
<comment type="subunit">
    <text evidence="5">Heterooligomer composed of large and small subunits.</text>
</comment>
<keyword evidence="1 5" id="KW-0963">Cytoplasm</keyword>
<sequence length="476" mass="51465">MAYRYAEDVLAGEGRKPFGVTEAIARMNGYLSGFPLVILGEVSEVNAKRGYSAVYFTIKDQKSSLPCMMWNTIYERTSGLRVGMKIEVAGQFDIYAPKGRMSFKASSFKIAGEGNLRQKVDALARALRSEGLMDDARKRPVPRFPEKVCVVTSPRGDAVRDVLRTLRRRFPLATVSVAGVPVEGKTAAEGMVRALAACALEGCDVILLVRGGGSFEDLMPFNDEALARAVAASPVPVVTGIGHEPDTTIADMVSDHRASTPTAAAEAVSPSPEQMNALFASYAERLSGPLGHRLERTRIRLDAVAGRPVFRDSAALIAEDLMRLDMASDRLHRALPESLARNRTSLDAYEGRLRRSVSFDARRTRLESMQTRLNASGKRILDHEAAAFGSATERMRAIGATLTSAARHDLALRAGHLHDLSPLSILSRGYAMATDKDGHVVKHADAGLVGSAIKVRVSDGVLDCSVESVSQERRGS</sequence>
<evidence type="ECO:0000256" key="6">
    <source>
        <dbReference type="RuleBase" id="RU004355"/>
    </source>
</evidence>
<dbReference type="eggNOG" id="COG1570">
    <property type="taxonomic scope" value="Bacteria"/>
</dbReference>
<dbReference type="OrthoDB" id="9802795at2"/>
<keyword evidence="3 5" id="KW-0378">Hydrolase</keyword>
<dbReference type="Proteomes" id="UP000006001">
    <property type="component" value="Unassembled WGS sequence"/>
</dbReference>
<evidence type="ECO:0000256" key="3">
    <source>
        <dbReference type="ARBA" id="ARBA00022801"/>
    </source>
</evidence>
<organism evidence="9 10">
    <name type="scientific">Slackia exigua (strain ATCC 700122 / DSM 15923 / CIP 105133 / JCM 11022 / KCTC 5966 / S-7)</name>
    <dbReference type="NCBI Taxonomy" id="649764"/>
    <lineage>
        <taxon>Bacteria</taxon>
        <taxon>Bacillati</taxon>
        <taxon>Actinomycetota</taxon>
        <taxon>Coriobacteriia</taxon>
        <taxon>Eggerthellales</taxon>
        <taxon>Eggerthellaceae</taxon>
        <taxon>Slackia</taxon>
    </lineage>
</organism>
<comment type="subcellular location">
    <subcellularLocation>
        <location evidence="5 6">Cytoplasm</location>
    </subcellularLocation>
</comment>
<dbReference type="PANTHER" id="PTHR30008:SF0">
    <property type="entry name" value="EXODEOXYRIBONUCLEASE 7 LARGE SUBUNIT"/>
    <property type="match status" value="1"/>
</dbReference>
<dbReference type="STRING" id="649764.HMPREF0762_00161"/>
<dbReference type="EMBL" id="ACUX02000004">
    <property type="protein sequence ID" value="EEZ62069.1"/>
    <property type="molecule type" value="Genomic_DNA"/>
</dbReference>
<dbReference type="CDD" id="cd04489">
    <property type="entry name" value="ExoVII_LU_OBF"/>
    <property type="match status" value="1"/>
</dbReference>
<accession>D0WED1</accession>
<dbReference type="InterPro" id="IPR003753">
    <property type="entry name" value="Exonuc_VII_L"/>
</dbReference>
<keyword evidence="10" id="KW-1185">Reference proteome</keyword>
<dbReference type="GO" id="GO:0008855">
    <property type="term" value="F:exodeoxyribonuclease VII activity"/>
    <property type="evidence" value="ECO:0007669"/>
    <property type="project" value="UniProtKB-UniRule"/>
</dbReference>
<dbReference type="HOGENOM" id="CLU_023625_2_2_11"/>
<dbReference type="GO" id="GO:0003676">
    <property type="term" value="F:nucleic acid binding"/>
    <property type="evidence" value="ECO:0007669"/>
    <property type="project" value="InterPro"/>
</dbReference>
<dbReference type="NCBIfam" id="TIGR00237">
    <property type="entry name" value="xseA"/>
    <property type="match status" value="1"/>
</dbReference>
<evidence type="ECO:0000256" key="2">
    <source>
        <dbReference type="ARBA" id="ARBA00022722"/>
    </source>
</evidence>
<dbReference type="EC" id="3.1.11.6" evidence="5"/>
<dbReference type="AlphaFoldDB" id="D0WED1"/>
<dbReference type="Pfam" id="PF02601">
    <property type="entry name" value="Exonuc_VII_L"/>
    <property type="match status" value="1"/>
</dbReference>
<evidence type="ECO:0000256" key="1">
    <source>
        <dbReference type="ARBA" id="ARBA00022490"/>
    </source>
</evidence>
<feature type="domain" description="OB-fold nucleic acid binding" evidence="8">
    <location>
        <begin position="32"/>
        <end position="107"/>
    </location>
</feature>
<dbReference type="RefSeq" id="WP_006361405.1">
    <property type="nucleotide sequence ID" value="NZ_GG700630.1"/>
</dbReference>
<dbReference type="PANTHER" id="PTHR30008">
    <property type="entry name" value="EXODEOXYRIBONUCLEASE 7 LARGE SUBUNIT"/>
    <property type="match status" value="1"/>
</dbReference>
<proteinExistence type="inferred from homology"/>
<comment type="similarity">
    <text evidence="5 6">Belongs to the XseA family.</text>
</comment>
<feature type="domain" description="Exonuclease VII large subunit C-terminal" evidence="7">
    <location>
        <begin position="132"/>
        <end position="464"/>
    </location>
</feature>
<dbReference type="InterPro" id="IPR025824">
    <property type="entry name" value="OB-fold_nuc-bd_dom"/>
</dbReference>
<comment type="catalytic activity">
    <reaction evidence="5 6">
        <text>Exonucleolytic cleavage in either 5'- to 3'- or 3'- to 5'-direction to yield nucleoside 5'-phosphates.</text>
        <dbReference type="EC" id="3.1.11.6"/>
    </reaction>
</comment>
<dbReference type="InterPro" id="IPR020579">
    <property type="entry name" value="Exonuc_VII_lsu_C"/>
</dbReference>
<dbReference type="HAMAP" id="MF_00378">
    <property type="entry name" value="Exonuc_7_L"/>
    <property type="match status" value="1"/>
</dbReference>
<evidence type="ECO:0000259" key="8">
    <source>
        <dbReference type="Pfam" id="PF13742"/>
    </source>
</evidence>
<dbReference type="GeneID" id="85006835"/>
<comment type="function">
    <text evidence="5">Bidirectionally degrades single-stranded DNA into large acid-insoluble oligonucleotides, which are then degraded further into small acid-soluble oligonucleotides.</text>
</comment>
<comment type="caution">
    <text evidence="9">The sequence shown here is derived from an EMBL/GenBank/DDBJ whole genome shotgun (WGS) entry which is preliminary data.</text>
</comment>
<dbReference type="GO" id="GO:0005737">
    <property type="term" value="C:cytoplasm"/>
    <property type="evidence" value="ECO:0007669"/>
    <property type="project" value="UniProtKB-SubCell"/>
</dbReference>
<keyword evidence="4 5" id="KW-0269">Exonuclease</keyword>